<proteinExistence type="predicted"/>
<accession>A0A2M8RZA0</accession>
<comment type="caution">
    <text evidence="1">The sequence shown here is derived from an EMBL/GenBank/DDBJ whole genome shotgun (WGS) entry which is preliminary data.</text>
</comment>
<protein>
    <submittedName>
        <fullName evidence="1">Uncharacterized protein</fullName>
    </submittedName>
</protein>
<evidence type="ECO:0000313" key="1">
    <source>
        <dbReference type="EMBL" id="PJG84209.1"/>
    </source>
</evidence>
<dbReference type="Proteomes" id="UP000229329">
    <property type="component" value="Unassembled WGS sequence"/>
</dbReference>
<dbReference type="EMBL" id="PHHA01000048">
    <property type="protein sequence ID" value="PJG84209.1"/>
    <property type="molecule type" value="Genomic_DNA"/>
</dbReference>
<name>A0A2M8RZA0_9PAST</name>
<feature type="non-terminal residue" evidence="1">
    <location>
        <position position="261"/>
    </location>
</feature>
<dbReference type="RefSeq" id="WP_207761375.1">
    <property type="nucleotide sequence ID" value="NZ_PHHA01000048.1"/>
</dbReference>
<organism evidence="1 2">
    <name type="scientific">Conservatibacter flavescens</name>
    <dbReference type="NCBI Taxonomy" id="28161"/>
    <lineage>
        <taxon>Bacteria</taxon>
        <taxon>Pseudomonadati</taxon>
        <taxon>Pseudomonadota</taxon>
        <taxon>Gammaproteobacteria</taxon>
        <taxon>Pasteurellales</taxon>
        <taxon>Pasteurellaceae</taxon>
        <taxon>Conservatibacter</taxon>
    </lineage>
</organism>
<reference evidence="1 2" key="1">
    <citation type="submission" date="2017-11" db="EMBL/GenBank/DDBJ databases">
        <title>Reclassification of Bisgaard taxon 7 as Conservatibacter flavescens gen. nov., sp. nov.</title>
        <authorList>
            <person name="Christensen H."/>
        </authorList>
    </citation>
    <scope>NUCLEOTIDE SEQUENCE [LARGE SCALE GENOMIC DNA]</scope>
    <source>
        <strain evidence="1 2">7_4</strain>
    </source>
</reference>
<sequence length="261" mass="30004">MVATISKTQKIELNSSSVHIQDRYYLVIGFEVNKPEVYNELILEDDYDSSVKITVNMHDVLSDPGHAFMYLVKNKSATIFFSLGPIINDSERLLEINTEQRVPTKVVNALFRHNPIATTLAYVAANAKQRMYGRGTSDYRIPEKTKLFKFPIKQEQYSQLYERTRQYKNDIENGVKFYNITNNFTCASVVREIIGTTIPDFPWGRSAVLIGHIRAINPYALYQDVVTYASDRGISEVEISESVDIWDQFITDIRNNQELPL</sequence>
<evidence type="ECO:0000313" key="2">
    <source>
        <dbReference type="Proteomes" id="UP000229329"/>
    </source>
</evidence>
<keyword evidence="2" id="KW-1185">Reference proteome</keyword>
<gene>
    <name evidence="1" type="ORF">CVP05_12510</name>
</gene>
<dbReference type="AlphaFoldDB" id="A0A2M8RZA0"/>